<gene>
    <name evidence="1" type="ORF">BI347_07375</name>
</gene>
<organism evidence="1">
    <name type="scientific">Chromobacterium sphagni</name>
    <dbReference type="NCBI Taxonomy" id="1903179"/>
    <lineage>
        <taxon>Bacteria</taxon>
        <taxon>Pseudomonadati</taxon>
        <taxon>Pseudomonadota</taxon>
        <taxon>Betaproteobacteria</taxon>
        <taxon>Neisseriales</taxon>
        <taxon>Chromobacteriaceae</taxon>
        <taxon>Chromobacterium</taxon>
    </lineage>
</organism>
<sequence>MLKPAGNLPFTCVGRGLTGSILGVRLSQELAPWASNESPCGMVDWRTMVGGALGSLVADTFSQMPGSMCMPSSVAASLTCCR</sequence>
<accession>A0A1S1X1P3</accession>
<dbReference type="EMBL" id="MKCS01000001">
    <property type="protein sequence ID" value="OHX13349.1"/>
    <property type="molecule type" value="Genomic_DNA"/>
</dbReference>
<protein>
    <submittedName>
        <fullName evidence="1">Uncharacterized protein</fullName>
    </submittedName>
</protein>
<comment type="caution">
    <text evidence="1">The sequence shown here is derived from an EMBL/GenBank/DDBJ whole genome shotgun (WGS) entry which is preliminary data.</text>
</comment>
<name>A0A1S1X1P3_9NEIS</name>
<dbReference type="AlphaFoldDB" id="A0A1S1X1P3"/>
<reference evidence="1" key="1">
    <citation type="submission" date="2016-09" db="EMBL/GenBank/DDBJ databases">
        <title>Chromobacterium muskegensis sp. nov., an insecticidal bacterium isolated from Sphagnum bogs.</title>
        <authorList>
            <person name="Sparks M.E."/>
            <person name="Blackburn M.B."/>
            <person name="Gundersen-Rindal D.E."/>
            <person name="Mitchell A."/>
            <person name="Farrar R."/>
            <person name="Kuhar D."/>
        </authorList>
    </citation>
    <scope>NUCLEOTIDE SEQUENCE [LARGE SCALE GENOMIC DNA]</scope>
    <source>
        <strain evidence="1">37-2</strain>
    </source>
</reference>
<proteinExistence type="predicted"/>
<dbReference type="Proteomes" id="UP000180088">
    <property type="component" value="Unassembled WGS sequence"/>
</dbReference>
<evidence type="ECO:0000313" key="1">
    <source>
        <dbReference type="EMBL" id="OHX13349.1"/>
    </source>
</evidence>